<accession>A0A5J4QIH3</accession>
<organism evidence="2 3">
    <name type="scientific">Streblomastix strix</name>
    <dbReference type="NCBI Taxonomy" id="222440"/>
    <lineage>
        <taxon>Eukaryota</taxon>
        <taxon>Metamonada</taxon>
        <taxon>Preaxostyla</taxon>
        <taxon>Oxymonadida</taxon>
        <taxon>Streblomastigidae</taxon>
        <taxon>Streblomastix</taxon>
    </lineage>
</organism>
<sequence length="199" mass="22037">GLGSDSGIENGRSSSSIGPLEEGRSAMDQQSQGNGGHFFRSSVFRNALRTIGNEGNSDKIGQLFDSIQSQKTVQTVRVPGVINCTADSLSKLDSQGDYSINPQLAQILFLWWNLETTLEHIHKPIQRDSTLLCIYRPEGLKWAMDWSIQPYMGERNPLDPSTYPNDILDFNDTQTVMNYSDCGGTLVARPTLVHNTATR</sequence>
<feature type="region of interest" description="Disordered" evidence="1">
    <location>
        <begin position="1"/>
        <end position="33"/>
    </location>
</feature>
<dbReference type="AlphaFoldDB" id="A0A5J4QIH3"/>
<gene>
    <name evidence="2" type="ORF">EZS28_054693</name>
</gene>
<proteinExistence type="predicted"/>
<evidence type="ECO:0000256" key="1">
    <source>
        <dbReference type="SAM" id="MobiDB-lite"/>
    </source>
</evidence>
<name>A0A5J4QIH3_9EUKA</name>
<comment type="caution">
    <text evidence="2">The sequence shown here is derived from an EMBL/GenBank/DDBJ whole genome shotgun (WGS) entry which is preliminary data.</text>
</comment>
<reference evidence="2 3" key="1">
    <citation type="submission" date="2019-03" db="EMBL/GenBank/DDBJ databases">
        <title>Single cell metagenomics reveals metabolic interactions within the superorganism composed of flagellate Streblomastix strix and complex community of Bacteroidetes bacteria on its surface.</title>
        <authorList>
            <person name="Treitli S.C."/>
            <person name="Kolisko M."/>
            <person name="Husnik F."/>
            <person name="Keeling P."/>
            <person name="Hampl V."/>
        </authorList>
    </citation>
    <scope>NUCLEOTIDE SEQUENCE [LARGE SCALE GENOMIC DNA]</scope>
    <source>
        <strain evidence="2">ST1C</strain>
    </source>
</reference>
<dbReference type="Proteomes" id="UP000324800">
    <property type="component" value="Unassembled WGS sequence"/>
</dbReference>
<evidence type="ECO:0000313" key="2">
    <source>
        <dbReference type="EMBL" id="KAA6320373.1"/>
    </source>
</evidence>
<feature type="non-terminal residue" evidence="2">
    <location>
        <position position="199"/>
    </location>
</feature>
<protein>
    <submittedName>
        <fullName evidence="2">Uncharacterized protein</fullName>
    </submittedName>
</protein>
<evidence type="ECO:0000313" key="3">
    <source>
        <dbReference type="Proteomes" id="UP000324800"/>
    </source>
</evidence>
<dbReference type="OrthoDB" id="7477527at2759"/>
<feature type="non-terminal residue" evidence="2">
    <location>
        <position position="1"/>
    </location>
</feature>
<dbReference type="EMBL" id="SNRW01045569">
    <property type="protein sequence ID" value="KAA6320373.1"/>
    <property type="molecule type" value="Genomic_DNA"/>
</dbReference>